<feature type="compositionally biased region" description="Pro residues" evidence="2">
    <location>
        <begin position="239"/>
        <end position="249"/>
    </location>
</feature>
<organism evidence="3 4">
    <name type="scientific">Nelumbo nucifera</name>
    <name type="common">Sacred lotus</name>
    <dbReference type="NCBI Taxonomy" id="4432"/>
    <lineage>
        <taxon>Eukaryota</taxon>
        <taxon>Viridiplantae</taxon>
        <taxon>Streptophyta</taxon>
        <taxon>Embryophyta</taxon>
        <taxon>Tracheophyta</taxon>
        <taxon>Spermatophyta</taxon>
        <taxon>Magnoliopsida</taxon>
        <taxon>Proteales</taxon>
        <taxon>Nelumbonaceae</taxon>
        <taxon>Nelumbo</taxon>
    </lineage>
</organism>
<dbReference type="GO" id="GO:0003723">
    <property type="term" value="F:RNA binding"/>
    <property type="evidence" value="ECO:0007669"/>
    <property type="project" value="UniProtKB-UniRule"/>
</dbReference>
<dbReference type="InterPro" id="IPR035979">
    <property type="entry name" value="RBD_domain_sf"/>
</dbReference>
<dbReference type="Proteomes" id="UP000189703">
    <property type="component" value="Unplaced"/>
</dbReference>
<keyword evidence="3" id="KW-1185">Reference proteome</keyword>
<dbReference type="SUPFAM" id="SSF54928">
    <property type="entry name" value="RNA-binding domain, RBD"/>
    <property type="match status" value="1"/>
</dbReference>
<evidence type="ECO:0000256" key="2">
    <source>
        <dbReference type="SAM" id="MobiDB-lite"/>
    </source>
</evidence>
<gene>
    <name evidence="4" type="primary">LOC104606012</name>
</gene>
<feature type="compositionally biased region" description="Pro residues" evidence="2">
    <location>
        <begin position="135"/>
        <end position="154"/>
    </location>
</feature>
<evidence type="ECO:0000313" key="3">
    <source>
        <dbReference type="Proteomes" id="UP000189703"/>
    </source>
</evidence>
<evidence type="ECO:0000256" key="1">
    <source>
        <dbReference type="ARBA" id="ARBA00022884"/>
    </source>
</evidence>
<feature type="region of interest" description="Disordered" evidence="2">
    <location>
        <begin position="210"/>
        <end position="281"/>
    </location>
</feature>
<dbReference type="RefSeq" id="XP_010269319.1">
    <property type="nucleotide sequence ID" value="XM_010271017.2"/>
</dbReference>
<feature type="compositionally biased region" description="Low complexity" evidence="2">
    <location>
        <begin position="250"/>
        <end position="281"/>
    </location>
</feature>
<protein>
    <submittedName>
        <fullName evidence="4">RNA-binding protein 38-like isoform X1</fullName>
    </submittedName>
</protein>
<dbReference type="STRING" id="4432.A0A1U8B0H4"/>
<dbReference type="AlphaFoldDB" id="A0A1U8B0H4"/>
<feature type="region of interest" description="Disordered" evidence="2">
    <location>
        <begin position="133"/>
        <end position="154"/>
    </location>
</feature>
<dbReference type="FunCoup" id="A0A1U8B0H4">
    <property type="interactions" value="219"/>
</dbReference>
<dbReference type="OMA" id="PYNSEAP"/>
<dbReference type="PROSITE" id="PS50102">
    <property type="entry name" value="RRM"/>
    <property type="match status" value="1"/>
</dbReference>
<name>A0A1U8B0H4_NELNU</name>
<dbReference type="CDD" id="cd12384">
    <property type="entry name" value="RRM_RBM24_RBM38_like"/>
    <property type="match status" value="1"/>
</dbReference>
<dbReference type="PANTHER" id="PTHR11176">
    <property type="entry name" value="BOULE-RELATED"/>
    <property type="match status" value="1"/>
</dbReference>
<dbReference type="KEGG" id="nnu:104606012"/>
<dbReference type="SMART" id="SM00360">
    <property type="entry name" value="RRM"/>
    <property type="match status" value="1"/>
</dbReference>
<keyword evidence="1" id="KW-0694">RNA-binding</keyword>
<dbReference type="Gene3D" id="3.30.70.330">
    <property type="match status" value="1"/>
</dbReference>
<dbReference type="OrthoDB" id="439808at2759"/>
<proteinExistence type="predicted"/>
<evidence type="ECO:0000313" key="4">
    <source>
        <dbReference type="RefSeq" id="XP_010269319.1"/>
    </source>
</evidence>
<dbReference type="InterPro" id="IPR000504">
    <property type="entry name" value="RRM_dom"/>
</dbReference>
<feature type="region of interest" description="Disordered" evidence="2">
    <location>
        <begin position="99"/>
        <end position="121"/>
    </location>
</feature>
<dbReference type="Pfam" id="PF00076">
    <property type="entry name" value="RRM_1"/>
    <property type="match status" value="1"/>
</dbReference>
<accession>A0A1U8B0H4</accession>
<reference evidence="4" key="1">
    <citation type="submission" date="2025-08" db="UniProtKB">
        <authorList>
            <consortium name="RefSeq"/>
        </authorList>
    </citation>
    <scope>IDENTIFICATION</scope>
</reference>
<dbReference type="InterPro" id="IPR012677">
    <property type="entry name" value="Nucleotide-bd_a/b_plait_sf"/>
</dbReference>
<dbReference type="eggNOG" id="KOG0149">
    <property type="taxonomic scope" value="Eukaryota"/>
</dbReference>
<dbReference type="PANTHER" id="PTHR11176:SF23">
    <property type="entry name" value="RNA-BINDING (RRM_RBD_RNP MOTIFS) FAMILY PROTEIN"/>
    <property type="match status" value="1"/>
</dbReference>
<sequence>MAYQHYRSQFGDTTFRKVFVGGLAWETQTEEMRSYFQQFGEILEAVIITDKSTGRSKGYGFVTFRDPESARRACIDPNPVIDGRRTNCNIASFRRPRISPPRVYTARNQGGSPYHGGRPLGESSYNRAAAALLSPLPPPPPPLPPPPPPPLPPPPPVIYPSYGYSTYTADYGYHQSMYHPQYYHQMYGTSPSTIGPSYYYGYAVQASRETPFSGPQGPSYLHYPAQGQGDGSFATTPTIFPPPPPPPPQLLRRPTQPTSTAESQNTQQAAQASSATEVRGP</sequence>
<dbReference type="GeneID" id="104606012"/>